<keyword evidence="2" id="KW-1185">Reference proteome</keyword>
<dbReference type="PANTHER" id="PTHR36439:SF1">
    <property type="entry name" value="DUF1697 DOMAIN-CONTAINING PROTEIN"/>
    <property type="match status" value="1"/>
</dbReference>
<reference evidence="1 2" key="1">
    <citation type="submission" date="2018-08" db="EMBL/GenBank/DDBJ databases">
        <title>Muricauda nanhaiensis sp. nov., isolated from seawater of the South China Sea.</title>
        <authorList>
            <person name="Dang Y."/>
        </authorList>
    </citation>
    <scope>NUCLEOTIDE SEQUENCE [LARGE SCALE GENOMIC DNA]</scope>
    <source>
        <strain evidence="1 2">SM1704</strain>
    </source>
</reference>
<dbReference type="Gene3D" id="3.30.70.1280">
    <property type="entry name" value="SP0830-like domains"/>
    <property type="match status" value="1"/>
</dbReference>
<accession>A0A371JPK7</accession>
<dbReference type="SUPFAM" id="SSF160379">
    <property type="entry name" value="SP0830-like"/>
    <property type="match status" value="1"/>
</dbReference>
<protein>
    <submittedName>
        <fullName evidence="1">DUF1697 domain-containing protein</fullName>
    </submittedName>
</protein>
<dbReference type="Gene3D" id="3.30.70.1260">
    <property type="entry name" value="bacterial protein sp0830 like"/>
    <property type="match status" value="1"/>
</dbReference>
<dbReference type="RefSeq" id="WP_116184065.1">
    <property type="nucleotide sequence ID" value="NZ_QTJX01000002.1"/>
</dbReference>
<dbReference type="OrthoDB" id="9806494at2"/>
<name>A0A371JPK7_9FLAO</name>
<organism evidence="1 2">
    <name type="scientific">Flagellimonas nanhaiensis</name>
    <dbReference type="NCBI Taxonomy" id="2292706"/>
    <lineage>
        <taxon>Bacteria</taxon>
        <taxon>Pseudomonadati</taxon>
        <taxon>Bacteroidota</taxon>
        <taxon>Flavobacteriia</taxon>
        <taxon>Flavobacteriales</taxon>
        <taxon>Flavobacteriaceae</taxon>
        <taxon>Flagellimonas</taxon>
    </lineage>
</organism>
<dbReference type="PIRSF" id="PIRSF008502">
    <property type="entry name" value="UCP008502"/>
    <property type="match status" value="1"/>
</dbReference>
<proteinExistence type="predicted"/>
<evidence type="ECO:0000313" key="2">
    <source>
        <dbReference type="Proteomes" id="UP000261828"/>
    </source>
</evidence>
<dbReference type="EMBL" id="QTJX01000002">
    <property type="protein sequence ID" value="RDY59450.1"/>
    <property type="molecule type" value="Genomic_DNA"/>
</dbReference>
<gene>
    <name evidence="1" type="ORF">DX873_08675</name>
</gene>
<dbReference type="Pfam" id="PF08002">
    <property type="entry name" value="DUF1697"/>
    <property type="match status" value="1"/>
</dbReference>
<dbReference type="Proteomes" id="UP000261828">
    <property type="component" value="Unassembled WGS sequence"/>
</dbReference>
<dbReference type="PANTHER" id="PTHR36439">
    <property type="entry name" value="BLL4334 PROTEIN"/>
    <property type="match status" value="1"/>
</dbReference>
<comment type="caution">
    <text evidence="1">The sequence shown here is derived from an EMBL/GenBank/DDBJ whole genome shotgun (WGS) entry which is preliminary data.</text>
</comment>
<dbReference type="AlphaFoldDB" id="A0A371JPK7"/>
<evidence type="ECO:0000313" key="1">
    <source>
        <dbReference type="EMBL" id="RDY59450.1"/>
    </source>
</evidence>
<sequence>MKTFIALLRGINVGGQKKIKMADLRKALQNIGLESVTTYIQSGNIVFCSNEGDIQKLEESIFDAIKKDFGFEVPTLIISQDEIESMLTSNPFSNQTELNNLYFVLLKQSPSNELMEQFNKLKFENEDFDIETNCVYLSCKKGYGKAKLNNNLVENKLKVQATARNLRTMQKLLELARET</sequence>
<dbReference type="InterPro" id="IPR012545">
    <property type="entry name" value="DUF1697"/>
</dbReference>